<comment type="similarity">
    <text evidence="8 9">Belongs to the TonB-dependent receptor family.</text>
</comment>
<evidence type="ECO:0000256" key="10">
    <source>
        <dbReference type="SAM" id="MobiDB-lite"/>
    </source>
</evidence>
<proteinExistence type="inferred from homology"/>
<dbReference type="Gene3D" id="2.170.130.10">
    <property type="entry name" value="TonB-dependent receptor, plug domain"/>
    <property type="match status" value="1"/>
</dbReference>
<evidence type="ECO:0000256" key="3">
    <source>
        <dbReference type="ARBA" id="ARBA00022452"/>
    </source>
</evidence>
<keyword evidence="7 8" id="KW-0998">Cell outer membrane</keyword>
<dbReference type="EMBL" id="CP020373">
    <property type="protein sequence ID" value="AZQ10281.1"/>
    <property type="molecule type" value="Genomic_DNA"/>
</dbReference>
<keyword evidence="6 8" id="KW-0472">Membrane</keyword>
<evidence type="ECO:0000313" key="14">
    <source>
        <dbReference type="EMBL" id="AZQ10281.1"/>
    </source>
</evidence>
<reference evidence="15" key="1">
    <citation type="submission" date="2017-03" db="EMBL/GenBank/DDBJ databases">
        <title>Full genome sequence of a non-lethal Shewanella isolate that potentiates virulence of Vibio parahaemolyticus causing acute hepatopancreatic necrosis disease (AHPND) in shrimp.</title>
        <authorList>
            <person name="Prachumwat A."/>
            <person name="Sritunyalucksana K."/>
        </authorList>
    </citation>
    <scope>NUCLEOTIDE SEQUENCE [LARGE SCALE GENOMIC DNA]</scope>
    <source>
        <strain evidence="15">TH2012</strain>
    </source>
</reference>
<feature type="domain" description="TonB-dependent receptor plug" evidence="13">
    <location>
        <begin position="55"/>
        <end position="171"/>
    </location>
</feature>
<evidence type="ECO:0000256" key="9">
    <source>
        <dbReference type="RuleBase" id="RU003357"/>
    </source>
</evidence>
<gene>
    <name evidence="14" type="primary">btuB_4</name>
    <name evidence="14" type="ORF">STH12_01145</name>
</gene>
<dbReference type="InterPro" id="IPR012910">
    <property type="entry name" value="Plug_dom"/>
</dbReference>
<evidence type="ECO:0000256" key="8">
    <source>
        <dbReference type="PROSITE-ProRule" id="PRU01360"/>
    </source>
</evidence>
<evidence type="ECO:0000256" key="5">
    <source>
        <dbReference type="ARBA" id="ARBA00023077"/>
    </source>
</evidence>
<keyword evidence="4 8" id="KW-0812">Transmembrane</keyword>
<keyword evidence="11" id="KW-0732">Signal</keyword>
<organism evidence="14 15">
    <name type="scientific">Shewanella khirikhana</name>
    <dbReference type="NCBI Taxonomy" id="1965282"/>
    <lineage>
        <taxon>Bacteria</taxon>
        <taxon>Pseudomonadati</taxon>
        <taxon>Pseudomonadota</taxon>
        <taxon>Gammaproteobacteria</taxon>
        <taxon>Alteromonadales</taxon>
        <taxon>Shewanellaceae</taxon>
        <taxon>Shewanella</taxon>
    </lineage>
</organism>
<dbReference type="InterPro" id="IPR036942">
    <property type="entry name" value="Beta-barrel_TonB_sf"/>
</dbReference>
<evidence type="ECO:0000256" key="2">
    <source>
        <dbReference type="ARBA" id="ARBA00022448"/>
    </source>
</evidence>
<feature type="compositionally biased region" description="Basic and acidic residues" evidence="10">
    <location>
        <begin position="516"/>
        <end position="526"/>
    </location>
</feature>
<dbReference type="Proteomes" id="UP000278437">
    <property type="component" value="Chromosome"/>
</dbReference>
<name>A0ABN5TTD5_9GAMM</name>
<evidence type="ECO:0000256" key="1">
    <source>
        <dbReference type="ARBA" id="ARBA00004571"/>
    </source>
</evidence>
<dbReference type="InterPro" id="IPR039426">
    <property type="entry name" value="TonB-dep_rcpt-like"/>
</dbReference>
<dbReference type="CDD" id="cd01347">
    <property type="entry name" value="ligand_gated_channel"/>
    <property type="match status" value="1"/>
</dbReference>
<dbReference type="Gene3D" id="2.40.170.20">
    <property type="entry name" value="TonB-dependent receptor, beta-barrel domain"/>
    <property type="match status" value="1"/>
</dbReference>
<comment type="subcellular location">
    <subcellularLocation>
        <location evidence="1 8">Cell outer membrane</location>
        <topology evidence="1 8">Multi-pass membrane protein</topology>
    </subcellularLocation>
</comment>
<dbReference type="RefSeq" id="WP_126166658.1">
    <property type="nucleotide sequence ID" value="NZ_CP020373.1"/>
</dbReference>
<evidence type="ECO:0000256" key="6">
    <source>
        <dbReference type="ARBA" id="ARBA00023136"/>
    </source>
</evidence>
<feature type="region of interest" description="Disordered" evidence="10">
    <location>
        <begin position="516"/>
        <end position="538"/>
    </location>
</feature>
<evidence type="ECO:0000256" key="4">
    <source>
        <dbReference type="ARBA" id="ARBA00022692"/>
    </source>
</evidence>
<evidence type="ECO:0000259" key="13">
    <source>
        <dbReference type="Pfam" id="PF07715"/>
    </source>
</evidence>
<keyword evidence="3 8" id="KW-1134">Transmembrane beta strand</keyword>
<evidence type="ECO:0000313" key="15">
    <source>
        <dbReference type="Proteomes" id="UP000278437"/>
    </source>
</evidence>
<dbReference type="Pfam" id="PF07715">
    <property type="entry name" value="Plug"/>
    <property type="match status" value="1"/>
</dbReference>
<dbReference type="PANTHER" id="PTHR47234">
    <property type="match status" value="1"/>
</dbReference>
<dbReference type="SUPFAM" id="SSF56935">
    <property type="entry name" value="Porins"/>
    <property type="match status" value="1"/>
</dbReference>
<feature type="chain" id="PRO_5046967847" evidence="11">
    <location>
        <begin position="32"/>
        <end position="904"/>
    </location>
</feature>
<protein>
    <submittedName>
        <fullName evidence="14">Vitamin B12 transporter BtuB</fullName>
    </submittedName>
</protein>
<keyword evidence="5 9" id="KW-0798">TonB box</keyword>
<feature type="domain" description="TonB-dependent receptor-like beta-barrel" evidence="12">
    <location>
        <begin position="374"/>
        <end position="867"/>
    </location>
</feature>
<dbReference type="PANTHER" id="PTHR47234:SF1">
    <property type="entry name" value="TONB-DEPENDENT RECEPTOR"/>
    <property type="match status" value="1"/>
</dbReference>
<sequence>MLANNSLAKAIRFALIGGAAAAAATSIPAFAEEAVDGAKVERIEVTGSRIKRTDMESATPVTVLSSEEMAKQGFTTIQDALESLTSTTGAMTTQSVHGFTPAASSISLRGAGASRTLTLINGKRLNQYPKPAGGTDNFVDTANLPMEAVARIEVLQSGASAVYGADAVGGVVNIILKDDFEGVALKYRHGDTTEGGGASDRIALSLGASSDRGNVSTFIEFTDNERMRASDREVFGLHTDKVPYSEFSAYSSYGARIAGGPKGNTVAGSIPMDRCIAEGYLWIPEKNLCGFDRSAWRDLAPESSRFISSTNFTYELSDDLSFVGRMDYAKAQSTTRIEPMAVDNYTVNVAGDKITLGVDLDPSLTKTFNKSTGLGGDFANAADGEYYYVRRMHEFGNRAGETNTQNFFFTAGLEGVIADSYNWDASVNYGRTELDIYSSGFASVGSMFSYLSQGENGVSMLKPMTAEEVANAAYSPFERAQSTQKNVQANISGTAFELPAGDADFAFGAEYTKQDYETNTDSESKKGNILSRGGSSGAGERSYWATYLEMRLPVLEELVVDAAVRYDHYSDFGGNLTPQIAVEYRPMDELLVRGTIGKVFRAPDMHRVYGDATKGFATVIDFKKCQELGGAPGKTHPDATTNTVCNELHIDSTTGANKELKAEEGYTANIGAVWGGENLNASIDVWEWKLDDMVSDISASKAAREYDTYASMITRDDTGTITHINAVAQNLAYQKVRGIDVTAGYGWDINEFGELKLNFNGSYLLTSEGQTDPTADVDDDLEDGGLPQYRANLVLSWFLDDFEATLGAYHTARMHGSSYKSFKKSALDSGEAFNESDYEVASQTKWNLTTGYNITDGIKVKAGVVNLFNVGPNFDPTDTSWPHYPRSVYNARGREWFLEGEVKF</sequence>
<dbReference type="PROSITE" id="PS52016">
    <property type="entry name" value="TONB_DEPENDENT_REC_3"/>
    <property type="match status" value="1"/>
</dbReference>
<keyword evidence="2 8" id="KW-0813">Transport</keyword>
<evidence type="ECO:0000259" key="12">
    <source>
        <dbReference type="Pfam" id="PF00593"/>
    </source>
</evidence>
<keyword evidence="15" id="KW-1185">Reference proteome</keyword>
<accession>A0ABN5TTD5</accession>
<dbReference type="InterPro" id="IPR037066">
    <property type="entry name" value="Plug_dom_sf"/>
</dbReference>
<evidence type="ECO:0000256" key="7">
    <source>
        <dbReference type="ARBA" id="ARBA00023237"/>
    </source>
</evidence>
<dbReference type="Pfam" id="PF00593">
    <property type="entry name" value="TonB_dep_Rec_b-barrel"/>
    <property type="match status" value="1"/>
</dbReference>
<dbReference type="InterPro" id="IPR000531">
    <property type="entry name" value="Beta-barrel_TonB"/>
</dbReference>
<feature type="signal peptide" evidence="11">
    <location>
        <begin position="1"/>
        <end position="31"/>
    </location>
</feature>
<evidence type="ECO:0000256" key="11">
    <source>
        <dbReference type="SAM" id="SignalP"/>
    </source>
</evidence>